<evidence type="ECO:0000313" key="1">
    <source>
        <dbReference type="EMBL" id="OWZ84040.1"/>
    </source>
</evidence>
<comment type="caution">
    <text evidence="1">The sequence shown here is derived from an EMBL/GenBank/DDBJ whole genome shotgun (WGS) entry which is preliminary data.</text>
</comment>
<gene>
    <name evidence="1" type="ORF">CDO51_05635</name>
</gene>
<keyword evidence="2" id="KW-1185">Reference proteome</keyword>
<reference evidence="1 2" key="1">
    <citation type="submission" date="2017-06" db="EMBL/GenBank/DDBJ databases">
        <title>Draft Genome Sequence of Natranaerobius trueperi halophilic, alkalithermophilic bacteria from soda lakes.</title>
        <authorList>
            <person name="Zhao B."/>
        </authorList>
    </citation>
    <scope>NUCLEOTIDE SEQUENCE [LARGE SCALE GENOMIC DNA]</scope>
    <source>
        <strain evidence="1 2">DSM 18760</strain>
    </source>
</reference>
<dbReference type="AlphaFoldDB" id="A0A226C0Z5"/>
<dbReference type="Proteomes" id="UP000214588">
    <property type="component" value="Unassembled WGS sequence"/>
</dbReference>
<dbReference type="EMBL" id="NIQC01000009">
    <property type="protein sequence ID" value="OWZ84040.1"/>
    <property type="molecule type" value="Genomic_DNA"/>
</dbReference>
<dbReference type="OrthoDB" id="9801272at2"/>
<accession>A0A226C0Z5</accession>
<organism evidence="1 2">
    <name type="scientific">Natranaerobius trueperi</name>
    <dbReference type="NCBI Taxonomy" id="759412"/>
    <lineage>
        <taxon>Bacteria</taxon>
        <taxon>Bacillati</taxon>
        <taxon>Bacillota</taxon>
        <taxon>Clostridia</taxon>
        <taxon>Natranaerobiales</taxon>
        <taxon>Natranaerobiaceae</taxon>
        <taxon>Natranaerobius</taxon>
    </lineage>
</organism>
<dbReference type="RefSeq" id="WP_089023330.1">
    <property type="nucleotide sequence ID" value="NZ_NIQC01000009.1"/>
</dbReference>
<name>A0A226C0Z5_9FIRM</name>
<protein>
    <submittedName>
        <fullName evidence="1">Uncharacterized protein</fullName>
    </submittedName>
</protein>
<sequence>MKNDKAFIFKLGSEGRVGFSPPYCDVPEESESIDDLIPKKLQRKKDPLLPQALEREVMRDFLELATKTSSRDTGFYSLVTCTMKHNPIDDLKKKDRVNNASHTTSVGRLDEVTAVLGNQYQGGCLA</sequence>
<dbReference type="SUPFAM" id="SSF53383">
    <property type="entry name" value="PLP-dependent transferases"/>
    <property type="match status" value="1"/>
</dbReference>
<dbReference type="Gene3D" id="6.20.440.10">
    <property type="match status" value="1"/>
</dbReference>
<dbReference type="InterPro" id="IPR015424">
    <property type="entry name" value="PyrdxlP-dep_Trfase"/>
</dbReference>
<evidence type="ECO:0000313" key="2">
    <source>
        <dbReference type="Proteomes" id="UP000214588"/>
    </source>
</evidence>
<proteinExistence type="predicted"/>